<dbReference type="SMART" id="SM00717">
    <property type="entry name" value="SANT"/>
    <property type="match status" value="2"/>
</dbReference>
<feature type="domain" description="Myb-like" evidence="6">
    <location>
        <begin position="64"/>
        <end position="109"/>
    </location>
</feature>
<gene>
    <name evidence="9" type="ORF">M9Y10_025166</name>
    <name evidence="8" type="ORF">M9Y10_031236</name>
</gene>
<keyword evidence="2" id="KW-0238">DNA-binding</keyword>
<feature type="compositionally biased region" description="Basic and acidic residues" evidence="5">
    <location>
        <begin position="124"/>
        <end position="144"/>
    </location>
</feature>
<dbReference type="SUPFAM" id="SSF46689">
    <property type="entry name" value="Homeodomain-like"/>
    <property type="match status" value="1"/>
</dbReference>
<keyword evidence="3" id="KW-0804">Transcription</keyword>
<sequence length="187" mass="22787">MQTTNNTRPKNKSKRVQKHFTEKEDQIIKHFVQIIGSKKWSFIANFVPGRTAKQCRDRYMNNLKPEIEKVEWSQNEDNLLIDLYTKYGPKWSLFCKYFGKRNQVSIKNRLAFLQRSRFFFPKKKQEEQPKNDKEEPNRSQKRNSDNQLKTKKGQSFFEKDDIWINNEKYDQFFEENSLFDFDDEYNI</sequence>
<feature type="region of interest" description="Disordered" evidence="5">
    <location>
        <begin position="124"/>
        <end position="153"/>
    </location>
</feature>
<dbReference type="InterPro" id="IPR009057">
    <property type="entry name" value="Homeodomain-like_sf"/>
</dbReference>
<evidence type="ECO:0000256" key="3">
    <source>
        <dbReference type="ARBA" id="ARBA00023163"/>
    </source>
</evidence>
<dbReference type="PANTHER" id="PTHR46621">
    <property type="entry name" value="SNRNA-ACTIVATING PROTEIN COMPLEX SUBUNIT 4"/>
    <property type="match status" value="1"/>
</dbReference>
<keyword evidence="10" id="KW-1185">Reference proteome</keyword>
<feature type="domain" description="HTH myb-type" evidence="7">
    <location>
        <begin position="12"/>
        <end position="67"/>
    </location>
</feature>
<dbReference type="Proteomes" id="UP001470230">
    <property type="component" value="Unassembled WGS sequence"/>
</dbReference>
<dbReference type="Gene3D" id="1.10.10.60">
    <property type="entry name" value="Homeodomain-like"/>
    <property type="match status" value="2"/>
</dbReference>
<dbReference type="Pfam" id="PF13921">
    <property type="entry name" value="Myb_DNA-bind_6"/>
    <property type="match status" value="1"/>
</dbReference>
<evidence type="ECO:0000313" key="8">
    <source>
        <dbReference type="EMBL" id="KAK8834394.1"/>
    </source>
</evidence>
<comment type="caution">
    <text evidence="9">The sequence shown here is derived from an EMBL/GenBank/DDBJ whole genome shotgun (WGS) entry which is preliminary data.</text>
</comment>
<name>A0ABR2HD12_9EUKA</name>
<dbReference type="InterPro" id="IPR001005">
    <property type="entry name" value="SANT/Myb"/>
</dbReference>
<dbReference type="PROSITE" id="PS51294">
    <property type="entry name" value="HTH_MYB"/>
    <property type="match status" value="2"/>
</dbReference>
<evidence type="ECO:0000313" key="9">
    <source>
        <dbReference type="EMBL" id="KAK8843311.1"/>
    </source>
</evidence>
<keyword evidence="4" id="KW-0539">Nucleus</keyword>
<dbReference type="PANTHER" id="PTHR46621:SF1">
    <property type="entry name" value="SNRNA-ACTIVATING PROTEIN COMPLEX SUBUNIT 4"/>
    <property type="match status" value="1"/>
</dbReference>
<keyword evidence="1" id="KW-0805">Transcription regulation</keyword>
<protein>
    <recommendedName>
        <fullName evidence="11">Myb-like DNA-binding domain containing protein</fullName>
    </recommendedName>
</protein>
<proteinExistence type="predicted"/>
<evidence type="ECO:0000313" key="10">
    <source>
        <dbReference type="Proteomes" id="UP001470230"/>
    </source>
</evidence>
<reference evidence="9 10" key="1">
    <citation type="submission" date="2024-04" db="EMBL/GenBank/DDBJ databases">
        <title>Tritrichomonas musculus Genome.</title>
        <authorList>
            <person name="Alves-Ferreira E."/>
            <person name="Grigg M."/>
            <person name="Lorenzi H."/>
            <person name="Galac M."/>
        </authorList>
    </citation>
    <scope>NUCLEOTIDE SEQUENCE [LARGE SCALE GENOMIC DNA]</scope>
    <source>
        <strain evidence="9 10">EAF2021</strain>
    </source>
</reference>
<accession>A0ABR2HD12</accession>
<evidence type="ECO:0000256" key="5">
    <source>
        <dbReference type="SAM" id="MobiDB-lite"/>
    </source>
</evidence>
<dbReference type="EMBL" id="JAPFFF010000035">
    <property type="protein sequence ID" value="KAK8843311.1"/>
    <property type="molecule type" value="Genomic_DNA"/>
</dbReference>
<dbReference type="PROSITE" id="PS50090">
    <property type="entry name" value="MYB_LIKE"/>
    <property type="match status" value="2"/>
</dbReference>
<evidence type="ECO:0000256" key="2">
    <source>
        <dbReference type="ARBA" id="ARBA00023125"/>
    </source>
</evidence>
<evidence type="ECO:0000256" key="1">
    <source>
        <dbReference type="ARBA" id="ARBA00023015"/>
    </source>
</evidence>
<evidence type="ECO:0008006" key="11">
    <source>
        <dbReference type="Google" id="ProtNLM"/>
    </source>
</evidence>
<dbReference type="InterPro" id="IPR051575">
    <property type="entry name" value="Myb-like_DNA-bd"/>
</dbReference>
<evidence type="ECO:0000259" key="6">
    <source>
        <dbReference type="PROSITE" id="PS50090"/>
    </source>
</evidence>
<evidence type="ECO:0000256" key="4">
    <source>
        <dbReference type="ARBA" id="ARBA00023242"/>
    </source>
</evidence>
<evidence type="ECO:0000259" key="7">
    <source>
        <dbReference type="PROSITE" id="PS51294"/>
    </source>
</evidence>
<organism evidence="9 10">
    <name type="scientific">Tritrichomonas musculus</name>
    <dbReference type="NCBI Taxonomy" id="1915356"/>
    <lineage>
        <taxon>Eukaryota</taxon>
        <taxon>Metamonada</taxon>
        <taxon>Parabasalia</taxon>
        <taxon>Tritrichomonadida</taxon>
        <taxon>Tritrichomonadidae</taxon>
        <taxon>Tritrichomonas</taxon>
    </lineage>
</organism>
<dbReference type="InterPro" id="IPR017930">
    <property type="entry name" value="Myb_dom"/>
</dbReference>
<dbReference type="CDD" id="cd00167">
    <property type="entry name" value="SANT"/>
    <property type="match status" value="2"/>
</dbReference>
<dbReference type="EMBL" id="JAPFFF010000416">
    <property type="protein sequence ID" value="KAK8834394.1"/>
    <property type="molecule type" value="Genomic_DNA"/>
</dbReference>
<feature type="domain" description="HTH myb-type" evidence="7">
    <location>
        <begin position="69"/>
        <end position="117"/>
    </location>
</feature>
<feature type="domain" description="Myb-like" evidence="6">
    <location>
        <begin position="12"/>
        <end position="63"/>
    </location>
</feature>